<reference evidence="2" key="1">
    <citation type="submission" date="2011-10" db="EMBL/GenBank/DDBJ databases">
        <title>The Genome Sequence of Fusarium oxysporum HDV247.</title>
        <authorList>
            <consortium name="The Broad Institute Genome Sequencing Platform"/>
            <person name="Ma L.-J."/>
            <person name="Gale L.R."/>
            <person name="Schwartz D.C."/>
            <person name="Zhou S."/>
            <person name="Corby-Kistler H."/>
            <person name="Young S.K."/>
            <person name="Zeng Q."/>
            <person name="Gargeya S."/>
            <person name="Fitzgerald M."/>
            <person name="Haas B."/>
            <person name="Abouelleil A."/>
            <person name="Alvarado L."/>
            <person name="Arachchi H.M."/>
            <person name="Berlin A."/>
            <person name="Brown A."/>
            <person name="Chapman S.B."/>
            <person name="Chen Z."/>
            <person name="Dunbar C."/>
            <person name="Freedman E."/>
            <person name="Gearin G."/>
            <person name="Goldberg J."/>
            <person name="Griggs A."/>
            <person name="Gujja S."/>
            <person name="Heiman D."/>
            <person name="Howarth C."/>
            <person name="Larson L."/>
            <person name="Lui A."/>
            <person name="MacDonald P.J.P."/>
            <person name="Montmayeur A."/>
            <person name="Murphy C."/>
            <person name="Neiman D."/>
            <person name="Pearson M."/>
            <person name="Priest M."/>
            <person name="Roberts A."/>
            <person name="Saif S."/>
            <person name="Shea T."/>
            <person name="Shenoy N."/>
            <person name="Sisk P."/>
            <person name="Stolte C."/>
            <person name="Sykes S."/>
            <person name="Wortman J."/>
            <person name="Nusbaum C."/>
            <person name="Birren B."/>
        </authorList>
    </citation>
    <scope>NUCLEOTIDE SEQUENCE [LARGE SCALE GENOMIC DNA]</scope>
    <source>
        <strain evidence="2">HDV247</strain>
    </source>
</reference>
<gene>
    <name evidence="2" type="ORF">FOVG_13582</name>
</gene>
<dbReference type="Proteomes" id="UP000030751">
    <property type="component" value="Unassembled WGS sequence"/>
</dbReference>
<accession>W9NRY2</accession>
<protein>
    <submittedName>
        <fullName evidence="2">Uncharacterized protein</fullName>
    </submittedName>
</protein>
<sequence>MSTTLARGMSEPNPDNIDQIVVYIVSNPAGCLLLSWKSLRGMPTWVPPTTPVCLTARATARSSPMTLAIVQKKGQHVRTHEQKEIEAVNNFTLAGDQSSRLTTLSRGMSEPRPPRSSN</sequence>
<evidence type="ECO:0000313" key="2">
    <source>
        <dbReference type="EMBL" id="EXA35518.1"/>
    </source>
</evidence>
<feature type="region of interest" description="Disordered" evidence="1">
    <location>
        <begin position="96"/>
        <end position="118"/>
    </location>
</feature>
<reference evidence="2" key="2">
    <citation type="submission" date="2012-05" db="EMBL/GenBank/DDBJ databases">
        <title>Annotation of the Genome Sequence of Fusarium oxysporum HDV247.</title>
        <authorList>
            <consortium name="The Broad Institute Genomics Platform"/>
            <person name="Ma L.-J."/>
            <person name="Corby-Kistler H."/>
            <person name="Broz K."/>
            <person name="Gale L.R."/>
            <person name="Jonkers W."/>
            <person name="O'Donnell K."/>
            <person name="Ploetz R."/>
            <person name="Steinberg C."/>
            <person name="Schwartz D.C."/>
            <person name="VanEtten H."/>
            <person name="Zhou S."/>
            <person name="Young S.K."/>
            <person name="Zeng Q."/>
            <person name="Gargeya S."/>
            <person name="Fitzgerald M."/>
            <person name="Abouelleil A."/>
            <person name="Alvarado L."/>
            <person name="Chapman S.B."/>
            <person name="Gainer-Dewar J."/>
            <person name="Goldberg J."/>
            <person name="Griggs A."/>
            <person name="Gujja S."/>
            <person name="Hansen M."/>
            <person name="Howarth C."/>
            <person name="Imamovic A."/>
            <person name="Ireland A."/>
            <person name="Larimer J."/>
            <person name="McCowan C."/>
            <person name="Murphy C."/>
            <person name="Pearson M."/>
            <person name="Poon T.W."/>
            <person name="Priest M."/>
            <person name="Roberts A."/>
            <person name="Saif S."/>
            <person name="Shea T."/>
            <person name="Sykes S."/>
            <person name="Wortman J."/>
            <person name="Nusbaum C."/>
            <person name="Birren B."/>
        </authorList>
    </citation>
    <scope>NUCLEOTIDE SEQUENCE</scope>
    <source>
        <strain evidence="2">HDV247</strain>
    </source>
</reference>
<dbReference type="EMBL" id="JH650978">
    <property type="protein sequence ID" value="EXA35518.1"/>
    <property type="molecule type" value="Genomic_DNA"/>
</dbReference>
<evidence type="ECO:0000256" key="1">
    <source>
        <dbReference type="SAM" id="MobiDB-lite"/>
    </source>
</evidence>
<proteinExistence type="predicted"/>
<organism evidence="2">
    <name type="scientific">Fusarium oxysporum f. sp. pisi HDV247</name>
    <dbReference type="NCBI Taxonomy" id="1080344"/>
    <lineage>
        <taxon>Eukaryota</taxon>
        <taxon>Fungi</taxon>
        <taxon>Dikarya</taxon>
        <taxon>Ascomycota</taxon>
        <taxon>Pezizomycotina</taxon>
        <taxon>Sordariomycetes</taxon>
        <taxon>Hypocreomycetidae</taxon>
        <taxon>Hypocreales</taxon>
        <taxon>Nectriaceae</taxon>
        <taxon>Fusarium</taxon>
        <taxon>Fusarium oxysporum species complex</taxon>
    </lineage>
</organism>
<name>W9NRY2_FUSOX</name>
<feature type="compositionally biased region" description="Polar residues" evidence="1">
    <location>
        <begin position="96"/>
        <end position="106"/>
    </location>
</feature>
<dbReference type="AlphaFoldDB" id="W9NRY2"/>